<organism evidence="1 2">
    <name type="scientific">Coniochaeta pulveracea</name>
    <dbReference type="NCBI Taxonomy" id="177199"/>
    <lineage>
        <taxon>Eukaryota</taxon>
        <taxon>Fungi</taxon>
        <taxon>Dikarya</taxon>
        <taxon>Ascomycota</taxon>
        <taxon>Pezizomycotina</taxon>
        <taxon>Sordariomycetes</taxon>
        <taxon>Sordariomycetidae</taxon>
        <taxon>Coniochaetales</taxon>
        <taxon>Coniochaetaceae</taxon>
        <taxon>Coniochaeta</taxon>
    </lineage>
</organism>
<reference evidence="1 2" key="1">
    <citation type="submission" date="2018-08" db="EMBL/GenBank/DDBJ databases">
        <title>Draft genome of the lignicolous fungus Coniochaeta pulveracea.</title>
        <authorList>
            <person name="Borstlap C.J."/>
            <person name="De Witt R.N."/>
            <person name="Botha A."/>
            <person name="Volschenk H."/>
        </authorList>
    </citation>
    <scope>NUCLEOTIDE SEQUENCE [LARGE SCALE GENOMIC DNA]</scope>
    <source>
        <strain evidence="1 2">CAB683</strain>
    </source>
</reference>
<dbReference type="Proteomes" id="UP000275385">
    <property type="component" value="Unassembled WGS sequence"/>
</dbReference>
<gene>
    <name evidence="1" type="ORF">DL546_009377</name>
</gene>
<evidence type="ECO:0008006" key="3">
    <source>
        <dbReference type="Google" id="ProtNLM"/>
    </source>
</evidence>
<evidence type="ECO:0000313" key="1">
    <source>
        <dbReference type="EMBL" id="RKU48395.1"/>
    </source>
</evidence>
<proteinExistence type="predicted"/>
<evidence type="ECO:0000313" key="2">
    <source>
        <dbReference type="Proteomes" id="UP000275385"/>
    </source>
</evidence>
<accession>A0A420YKN7</accession>
<dbReference type="EMBL" id="QVQW01000005">
    <property type="protein sequence ID" value="RKU48395.1"/>
    <property type="molecule type" value="Genomic_DNA"/>
</dbReference>
<name>A0A420YKN7_9PEZI</name>
<protein>
    <recommendedName>
        <fullName evidence="3">WSC domain-containing protein</fullName>
    </recommendedName>
</protein>
<dbReference type="AlphaFoldDB" id="A0A420YKN7"/>
<comment type="caution">
    <text evidence="1">The sequence shown here is derived from an EMBL/GenBank/DDBJ whole genome shotgun (WGS) entry which is preliminary data.</text>
</comment>
<dbReference type="STRING" id="177199.A0A420YKN7"/>
<sequence>MTPELCLSAANSIGAAKPTPTKFPFVYIEYHGECYGGTSLDFKSSAVTSLYGANACTDWCSGSRIPYTTNGVVKTSTRLDNRCGGAKQFNLYAAQSNAPLPTTGGAVTSAQAP</sequence>
<keyword evidence="2" id="KW-1185">Reference proteome</keyword>
<dbReference type="OrthoDB" id="5234975at2759"/>